<feature type="transmembrane region" description="Helical" evidence="1">
    <location>
        <begin position="433"/>
        <end position="453"/>
    </location>
</feature>
<organism evidence="2 3">
    <name type="scientific">Paraconexibacter algicola</name>
    <dbReference type="NCBI Taxonomy" id="2133960"/>
    <lineage>
        <taxon>Bacteria</taxon>
        <taxon>Bacillati</taxon>
        <taxon>Actinomycetota</taxon>
        <taxon>Thermoleophilia</taxon>
        <taxon>Solirubrobacterales</taxon>
        <taxon>Paraconexibacteraceae</taxon>
        <taxon>Paraconexibacter</taxon>
    </lineage>
</organism>
<feature type="transmembrane region" description="Helical" evidence="1">
    <location>
        <begin position="69"/>
        <end position="90"/>
    </location>
</feature>
<keyword evidence="1" id="KW-1133">Transmembrane helix</keyword>
<sequence>MSRRRWASPAAALLAGLGALNLADAAGVVGRGAVPDLARAGFAAVVLFGICGFGITRLFLPAGLRSREWLWVLPVGACVCALVMTVLGFAYVPFELNLALTLAGGAVLAVVAVRRVPGGVLGSGGVPALRRAGWPFYVALLLACVALIPLFRAGFATVGGEGQDAHLAVGSAIFLQHHYPTAEAIEEPVDRMPLVWRSKQPIYYALGATATLAGLEVFQTISTLAAVLLALSALGFYLFTREVLQAPRWVGLVAMGLVGLDRMVLHTIMHPYFNQTWGFFAMPFAFVLAWWVVKERTRGGVGLLVAFTAVLAFAYPLALPIPMIPILILLWPERRRVRPWLRGLWRGPRSLLWMVPVGFVALVPIRGVVEKGASAYNVVFNPTRTLRNWGGDLTGYFPEPWFLGMDEWWFFVAMIPVLGSGIWFAVRELPRGLRNGLLGVIAFAIVFGIWFRIREFGFYFHFKTLAFIAPIALVLAIAGLARARAAWVGPTAAVVLLLSAFGSANDELARTFDQLPKHVLALRSIDDALPPGRSIRLDVDPQEQNWVAFMLHGQPLCSQRPLLNTSYPHVPISRRADFILTKNDAPRPADALGAPVRRLDAFTLWRARPGLPGPSRCSQKMVQTIERVTT</sequence>
<evidence type="ECO:0000313" key="2">
    <source>
        <dbReference type="EMBL" id="PTL59858.1"/>
    </source>
</evidence>
<reference evidence="2 3" key="1">
    <citation type="submission" date="2018-03" db="EMBL/GenBank/DDBJ databases">
        <title>Aquarubrobacter algicola gen. nov., sp. nov., a novel actinobacterium isolated from shallow eutrophic lake during the end of cyanobacterial harmful algal blooms.</title>
        <authorList>
            <person name="Chun S.J."/>
        </authorList>
    </citation>
    <scope>NUCLEOTIDE SEQUENCE [LARGE SCALE GENOMIC DNA]</scope>
    <source>
        <strain evidence="2 3">Seoho-28</strain>
    </source>
</reference>
<gene>
    <name evidence="2" type="ORF">C7Y72_09445</name>
</gene>
<feature type="transmembrane region" description="Helical" evidence="1">
    <location>
        <begin position="305"/>
        <end position="330"/>
    </location>
</feature>
<keyword evidence="1" id="KW-0812">Transmembrane</keyword>
<dbReference type="OrthoDB" id="9823241at2"/>
<feature type="transmembrane region" description="Helical" evidence="1">
    <location>
        <begin position="96"/>
        <end position="113"/>
    </location>
</feature>
<evidence type="ECO:0008006" key="4">
    <source>
        <dbReference type="Google" id="ProtNLM"/>
    </source>
</evidence>
<feature type="transmembrane region" description="Helical" evidence="1">
    <location>
        <begin position="134"/>
        <end position="151"/>
    </location>
</feature>
<feature type="transmembrane region" description="Helical" evidence="1">
    <location>
        <begin position="223"/>
        <end position="240"/>
    </location>
</feature>
<proteinExistence type="predicted"/>
<dbReference type="EMBL" id="PYYB01000001">
    <property type="protein sequence ID" value="PTL59858.1"/>
    <property type="molecule type" value="Genomic_DNA"/>
</dbReference>
<protein>
    <recommendedName>
        <fullName evidence="4">Glycosyltransferase RgtA/B/C/D-like domain-containing protein</fullName>
    </recommendedName>
</protein>
<keyword evidence="3" id="KW-1185">Reference proteome</keyword>
<evidence type="ECO:0000313" key="3">
    <source>
        <dbReference type="Proteomes" id="UP000240739"/>
    </source>
</evidence>
<accession>A0A2T4UKY3</accession>
<feature type="transmembrane region" description="Helical" evidence="1">
    <location>
        <begin position="408"/>
        <end position="426"/>
    </location>
</feature>
<feature type="transmembrane region" description="Helical" evidence="1">
    <location>
        <begin position="351"/>
        <end position="369"/>
    </location>
</feature>
<feature type="transmembrane region" description="Helical" evidence="1">
    <location>
        <begin position="277"/>
        <end position="293"/>
    </location>
</feature>
<feature type="transmembrane region" description="Helical" evidence="1">
    <location>
        <begin position="41"/>
        <end position="60"/>
    </location>
</feature>
<dbReference type="Proteomes" id="UP000240739">
    <property type="component" value="Unassembled WGS sequence"/>
</dbReference>
<keyword evidence="1" id="KW-0472">Membrane</keyword>
<dbReference type="AlphaFoldDB" id="A0A2T4UKY3"/>
<name>A0A2T4UKY3_9ACTN</name>
<comment type="caution">
    <text evidence="2">The sequence shown here is derived from an EMBL/GenBank/DDBJ whole genome shotgun (WGS) entry which is preliminary data.</text>
</comment>
<feature type="transmembrane region" description="Helical" evidence="1">
    <location>
        <begin position="459"/>
        <end position="478"/>
    </location>
</feature>
<feature type="transmembrane region" description="Helical" evidence="1">
    <location>
        <begin position="485"/>
        <end position="504"/>
    </location>
</feature>
<evidence type="ECO:0000256" key="1">
    <source>
        <dbReference type="SAM" id="Phobius"/>
    </source>
</evidence>
<dbReference type="RefSeq" id="WP_107568502.1">
    <property type="nucleotide sequence ID" value="NZ_PYYB01000001.1"/>
</dbReference>